<dbReference type="PANTHER" id="PTHR45566:SF1">
    <property type="entry name" value="HTH-TYPE TRANSCRIPTIONAL REGULATOR YHJB-RELATED"/>
    <property type="match status" value="1"/>
</dbReference>
<protein>
    <submittedName>
        <fullName evidence="3">Response regulator</fullName>
    </submittedName>
</protein>
<evidence type="ECO:0000313" key="3">
    <source>
        <dbReference type="EMBL" id="QHI97101.1"/>
    </source>
</evidence>
<accession>A0A857J1Z8</accession>
<reference evidence="3 4" key="1">
    <citation type="submission" date="2020-01" db="EMBL/GenBank/DDBJ databases">
        <title>Genome sequencing of strain KACC 21265.</title>
        <authorList>
            <person name="Heo J."/>
            <person name="Kim S.-J."/>
            <person name="Kim J.-S."/>
            <person name="Hong S.-B."/>
            <person name="Kwon S.-W."/>
        </authorList>
    </citation>
    <scope>NUCLEOTIDE SEQUENCE [LARGE SCALE GENOMIC DNA]</scope>
    <source>
        <strain evidence="3 4">KACC 21265</strain>
    </source>
</reference>
<evidence type="ECO:0000259" key="2">
    <source>
        <dbReference type="PROSITE" id="PS50110"/>
    </source>
</evidence>
<proteinExistence type="predicted"/>
<dbReference type="SMART" id="SM00448">
    <property type="entry name" value="REC"/>
    <property type="match status" value="1"/>
</dbReference>
<dbReference type="KEGG" id="xyk:GT347_03330"/>
<dbReference type="Pfam" id="PF00072">
    <property type="entry name" value="Response_reg"/>
    <property type="match status" value="1"/>
</dbReference>
<dbReference type="PANTHER" id="PTHR45566">
    <property type="entry name" value="HTH-TYPE TRANSCRIPTIONAL REGULATOR YHJB-RELATED"/>
    <property type="match status" value="1"/>
</dbReference>
<dbReference type="GO" id="GO:0000160">
    <property type="term" value="P:phosphorelay signal transduction system"/>
    <property type="evidence" value="ECO:0007669"/>
    <property type="project" value="InterPro"/>
</dbReference>
<feature type="modified residue" description="4-aspartylphosphate" evidence="1">
    <location>
        <position position="59"/>
    </location>
</feature>
<dbReference type="InterPro" id="IPR011006">
    <property type="entry name" value="CheY-like_superfamily"/>
</dbReference>
<dbReference type="PROSITE" id="PS50110">
    <property type="entry name" value="RESPONSE_REGULATORY"/>
    <property type="match status" value="1"/>
</dbReference>
<dbReference type="RefSeq" id="WP_160550619.1">
    <property type="nucleotide sequence ID" value="NZ_CP047650.1"/>
</dbReference>
<gene>
    <name evidence="3" type="ORF">GT347_03330</name>
</gene>
<evidence type="ECO:0000256" key="1">
    <source>
        <dbReference type="PROSITE-ProRule" id="PRU00169"/>
    </source>
</evidence>
<name>A0A857J1Z8_9BURK</name>
<dbReference type="EMBL" id="CP047650">
    <property type="protein sequence ID" value="QHI97101.1"/>
    <property type="molecule type" value="Genomic_DNA"/>
</dbReference>
<dbReference type="SUPFAM" id="SSF52172">
    <property type="entry name" value="CheY-like"/>
    <property type="match status" value="1"/>
</dbReference>
<keyword evidence="4" id="KW-1185">Reference proteome</keyword>
<organism evidence="3 4">
    <name type="scientific">Xylophilus rhododendri</name>
    <dbReference type="NCBI Taxonomy" id="2697032"/>
    <lineage>
        <taxon>Bacteria</taxon>
        <taxon>Pseudomonadati</taxon>
        <taxon>Pseudomonadota</taxon>
        <taxon>Betaproteobacteria</taxon>
        <taxon>Burkholderiales</taxon>
        <taxon>Xylophilus</taxon>
    </lineage>
</organism>
<dbReference type="AlphaFoldDB" id="A0A857J1Z8"/>
<keyword evidence="1" id="KW-0597">Phosphoprotein</keyword>
<dbReference type="Gene3D" id="3.40.50.2300">
    <property type="match status" value="1"/>
</dbReference>
<dbReference type="CDD" id="cd00156">
    <property type="entry name" value="REC"/>
    <property type="match status" value="1"/>
</dbReference>
<dbReference type="Proteomes" id="UP000464787">
    <property type="component" value="Chromosome"/>
</dbReference>
<sequence>MPHSKRAFLVEDNPSLRESLIELLKSEASVAVIATAENEIDAINWLAVYSHRVSLVILDMYLTSGTGLSILRQMRDAGLTHPIVVFTNSSSQALRDACLRGGADAFFDKGSEQELFFSYVRGEVKTLAAAK</sequence>
<dbReference type="InterPro" id="IPR051015">
    <property type="entry name" value="EvgA-like"/>
</dbReference>
<feature type="domain" description="Response regulatory" evidence="2">
    <location>
        <begin position="6"/>
        <end position="124"/>
    </location>
</feature>
<evidence type="ECO:0000313" key="4">
    <source>
        <dbReference type="Proteomes" id="UP000464787"/>
    </source>
</evidence>
<dbReference type="InterPro" id="IPR001789">
    <property type="entry name" value="Sig_transdc_resp-reg_receiver"/>
</dbReference>